<proteinExistence type="inferred from homology"/>
<name>A0A2R5GZX1_9STRA</name>
<evidence type="ECO:0000256" key="3">
    <source>
        <dbReference type="SAM" id="MobiDB-lite"/>
    </source>
</evidence>
<feature type="coiled-coil region" evidence="2">
    <location>
        <begin position="1619"/>
        <end position="1724"/>
    </location>
</feature>
<comment type="similarity">
    <text evidence="1">Belongs to the PHAF1 family.</text>
</comment>
<feature type="compositionally biased region" description="Basic and acidic residues" evidence="3">
    <location>
        <begin position="1892"/>
        <end position="1908"/>
    </location>
</feature>
<feature type="compositionally biased region" description="Basic and acidic residues" evidence="3">
    <location>
        <begin position="571"/>
        <end position="591"/>
    </location>
</feature>
<accession>A0A2R5GZX1</accession>
<feature type="region of interest" description="Disordered" evidence="3">
    <location>
        <begin position="1733"/>
        <end position="1768"/>
    </location>
</feature>
<dbReference type="Pfam" id="PF03676">
    <property type="entry name" value="PHAF1"/>
    <property type="match status" value="2"/>
</dbReference>
<feature type="region of interest" description="Disordered" evidence="3">
    <location>
        <begin position="1834"/>
        <end position="1861"/>
    </location>
</feature>
<feature type="region of interest" description="Disordered" evidence="3">
    <location>
        <begin position="1997"/>
        <end position="2047"/>
    </location>
</feature>
<keyword evidence="5" id="KW-1185">Reference proteome</keyword>
<gene>
    <name evidence="4" type="ORF">FCC1311_098272</name>
</gene>
<feature type="compositionally biased region" description="Low complexity" evidence="3">
    <location>
        <begin position="512"/>
        <end position="524"/>
    </location>
</feature>
<organism evidence="4 5">
    <name type="scientific">Hondaea fermentalgiana</name>
    <dbReference type="NCBI Taxonomy" id="2315210"/>
    <lineage>
        <taxon>Eukaryota</taxon>
        <taxon>Sar</taxon>
        <taxon>Stramenopiles</taxon>
        <taxon>Bigyra</taxon>
        <taxon>Labyrinthulomycetes</taxon>
        <taxon>Thraustochytrida</taxon>
        <taxon>Thraustochytriidae</taxon>
        <taxon>Hondaea</taxon>
    </lineage>
</organism>
<feature type="compositionally biased region" description="Low complexity" evidence="3">
    <location>
        <begin position="1964"/>
        <end position="1978"/>
    </location>
</feature>
<evidence type="ECO:0000313" key="4">
    <source>
        <dbReference type="EMBL" id="GBG33604.1"/>
    </source>
</evidence>
<evidence type="ECO:0000256" key="2">
    <source>
        <dbReference type="SAM" id="Coils"/>
    </source>
</evidence>
<dbReference type="InterPro" id="IPR005373">
    <property type="entry name" value="PHAF1"/>
</dbReference>
<reference evidence="4 5" key="1">
    <citation type="submission" date="2017-12" db="EMBL/GenBank/DDBJ databases">
        <title>Sequencing, de novo assembly and annotation of complete genome of a new Thraustochytrid species, strain FCC1311.</title>
        <authorList>
            <person name="Sedici K."/>
            <person name="Godart F."/>
            <person name="Aiese Cigliano R."/>
            <person name="Sanseverino W."/>
            <person name="Barakat M."/>
            <person name="Ortet P."/>
            <person name="Marechal E."/>
            <person name="Cagnac O."/>
            <person name="Amato A."/>
        </authorList>
    </citation>
    <scope>NUCLEOTIDE SEQUENCE [LARGE SCALE GENOMIC DNA]</scope>
</reference>
<feature type="compositionally biased region" description="Polar residues" evidence="3">
    <location>
        <begin position="608"/>
        <end position="621"/>
    </location>
</feature>
<dbReference type="PANTHER" id="PTHR13465:SF2">
    <property type="entry name" value="PHAGOSOME ASSEMBLY FACTOR 1"/>
    <property type="match status" value="1"/>
</dbReference>
<dbReference type="PANTHER" id="PTHR13465">
    <property type="entry name" value="UPF0183 PROTEIN"/>
    <property type="match status" value="1"/>
</dbReference>
<feature type="compositionally biased region" description="Basic and acidic residues" evidence="3">
    <location>
        <begin position="624"/>
        <end position="633"/>
    </location>
</feature>
<protein>
    <submittedName>
        <fullName evidence="4">UPF0183 protein CG7083</fullName>
    </submittedName>
</protein>
<feature type="compositionally biased region" description="Low complexity" evidence="3">
    <location>
        <begin position="2038"/>
        <end position="2047"/>
    </location>
</feature>
<comment type="caution">
    <text evidence="4">The sequence shown here is derived from an EMBL/GenBank/DDBJ whole genome shotgun (WGS) entry which is preliminary data.</text>
</comment>
<feature type="compositionally biased region" description="Polar residues" evidence="3">
    <location>
        <begin position="1910"/>
        <end position="1939"/>
    </location>
</feature>
<keyword evidence="2" id="KW-0175">Coiled coil</keyword>
<feature type="region of interest" description="Disordered" evidence="3">
    <location>
        <begin position="512"/>
        <end position="633"/>
    </location>
</feature>
<feature type="compositionally biased region" description="Basic and acidic residues" evidence="3">
    <location>
        <begin position="708"/>
        <end position="728"/>
    </location>
</feature>
<feature type="compositionally biased region" description="Basic and acidic residues" evidence="3">
    <location>
        <begin position="1750"/>
        <end position="1768"/>
    </location>
</feature>
<feature type="compositionally biased region" description="Basic and acidic residues" evidence="3">
    <location>
        <begin position="525"/>
        <end position="534"/>
    </location>
</feature>
<feature type="coiled-coil region" evidence="2">
    <location>
        <begin position="1178"/>
        <end position="1590"/>
    </location>
</feature>
<sequence>MSGELMEIVPGERVGHFVLGMGVNDALAVLRHQFVPQRPRVRVIYALKQPLEKDIVLLVEDLGLQLRFEPSTQRLRMIDIFEVSRITLAYAGTIFGAQDAARSKFINLYKVFGPTYPGTLDSYNGLYFLRYTGICLMFPIPVEFQHLFHSESKELPLELPNGSSPLVHRLMIFAGNDERAPELVAKPRAQDMAMLRPEILLTTLGRTYLEEVRFHIGNAAQGLPTRIVFPQRNGELEIGSSLQDVIFELGEPSRVYFKQDKRMQIHAIENATPEGVSQHGGVAGSSGRRRASEGGKAAEAGHEHFLESKTSGTGTAGSEIADFHRPESPNLGGASAAAARMQRDAEACFEPTDYFLNYFGLGLDLLIDGRTHLVRKVIAHTNFPGHVAFSQYNKCDFRVIYSKQRDSAAAAATATAAAAAASAKKRESVIITSDMRFTDVQSLLGPCGRPMIHDSGVAANPFGASYLYAYQGCVFEFLHAMMDGHIEIPAVKKGFAPKARFCTKRSGTHKQAATAAAASRSGVASDREVLRSRELGVGSGDTSGTYKMVTMLSPGKRRRKRAVAATPQGGSKEDGLKFNESESETKSKSESESDDIITENELCKKETSQSAMPLATPTSFGTEAKSESERDGENAINTLASLRASVNADNVEERDAVLETLERKKDIFDQLWKGIAALQNGEGESATAWKSKLRELNEAKQSIAALKEDNESLRRDKNALGAERDRLASDAQTKGNQVEKLGAELAEHRESAQRIIRELEDSRKHVQAQYRELKQEEEKHRLVAEKRAVDLKEIRRQAELLGTDLKDKENQLAALEPARKQLEEKVALLQKQVESQNKSHEETTSHLAEISQENWALKDKVKDLENNVENADAASRAAKAKLTQVEEEHAQHAERSKALYDELAAKLKRTEERASESRTAAEEHSAKLEEHVKALQTQLTGAQEDTQATRSQLQDMEANMRAAKADADKQLESMRVAMRQVQDKHLQDVIRFDEQRKKLETELSNEEARVEALNKEMDSQKETLKKVEAVRNSEAREREAWTAGVEKEFEEKAKALLAEHAVEVNELKTKLAEAKAAIRNEAREAQRYKNTLAKAAKEEHDKLRKQAHKVRHELQQTISKLEASEKGRAEAQSLLKTSVAQRELAEREAASREQEAQRTLVELQHLITTKETGHAQDCDRLRAETEKQRAHVKALEVEKRDLLMDCKRLNDEMQDAVDSSEKSRKHADDLEEKNERLLAELQRARNELQTVEENAEKASESLQQEIDEHVSSRAAALAASEALRAELRKVQKEAAERVAAFSGKASKLEDELASLRDALKGKDEAFVAAESQAKGDKVRLAQIEAEREKLESAHAQELADLLAQADRAETEARQAKSIAEKAQARAENAEADLEAFRRSETTATAEVKRQTQTIQGLEKSKQEILERLTADQESMRLLKLELTRRKQDMAETQQELAAARAEVSDIDRRHQSREGRLLEELETLKTELHALRADKEQARKTENTLQAQLTSLRVSSDQSLKNYMQEAKDLEAERSHTIDTLRASLKEAENNLLDEKANFKRTSKHARAESERKAEEISRLQSALKAAQENGINVLQELEEKTAQYDSLTEDFERVGKSLQGLEKKLSAAEKARAALQGLLDEEKATVLELRAQLQNTESDVRAQLRQETEAHQATKKELTNVSQEKAWFESETNIKISALNRQVQNLDGELRRAKEVADAEKLKFEQEIREHEQFRESANRALSDLRSSQSKDDDSMRQQLDESRTTADEAANLCAQMEQERSELQRRLQEKSAELETAVANHEEAREEHERMVRNYRELVAVKRKLENHNKKLQLQLDTSSNTQATGSSASGRGALGAEDTSELVLKAEKEGYETAKSEYQTLVARMEREHSQELERLRQQLSRREPFVTSSRPVSPFSTTTSTISGRMTSADDSGSINGDEGVQMQSTRDGDDDDDDALFFASGPRAPSSASGSMSTDTAPDDNIMATAKFLRSRRTRSADLEGQLDVSVHVNETKASELSETSADATSLPPRAHSSSSSSSNGF</sequence>
<feature type="compositionally biased region" description="Low complexity" evidence="3">
    <location>
        <begin position="1846"/>
        <end position="1859"/>
    </location>
</feature>
<dbReference type="InParanoid" id="A0A2R5GZX1"/>
<feature type="region of interest" description="Disordered" evidence="3">
    <location>
        <begin position="708"/>
        <end position="734"/>
    </location>
</feature>
<evidence type="ECO:0000256" key="1">
    <source>
        <dbReference type="ARBA" id="ARBA00024339"/>
    </source>
</evidence>
<dbReference type="Proteomes" id="UP000241890">
    <property type="component" value="Unassembled WGS sequence"/>
</dbReference>
<dbReference type="OrthoDB" id="411211at2759"/>
<feature type="region of interest" description="Disordered" evidence="3">
    <location>
        <begin position="1892"/>
        <end position="1985"/>
    </location>
</feature>
<evidence type="ECO:0000313" key="5">
    <source>
        <dbReference type="Proteomes" id="UP000241890"/>
    </source>
</evidence>
<dbReference type="InterPro" id="IPR039156">
    <property type="entry name" value="PHAF1/BROMI"/>
</dbReference>
<dbReference type="EMBL" id="BEYU01000163">
    <property type="protein sequence ID" value="GBG33604.1"/>
    <property type="molecule type" value="Genomic_DNA"/>
</dbReference>
<feature type="region of interest" description="Disordered" evidence="3">
    <location>
        <begin position="272"/>
        <end position="336"/>
    </location>
</feature>